<dbReference type="GO" id="GO:0016301">
    <property type="term" value="F:kinase activity"/>
    <property type="evidence" value="ECO:0007669"/>
    <property type="project" value="UniProtKB-KW"/>
</dbReference>
<gene>
    <name evidence="2" type="primary">SMG1_2</name>
    <name evidence="2" type="ORF">HK097_001419</name>
</gene>
<dbReference type="AlphaFoldDB" id="A0AAD5S4H1"/>
<accession>A0AAD5S4H1</accession>
<feature type="compositionally biased region" description="Basic residues" evidence="1">
    <location>
        <begin position="477"/>
        <end position="489"/>
    </location>
</feature>
<keyword evidence="2" id="KW-0418">Kinase</keyword>
<dbReference type="GO" id="GO:0000462">
    <property type="term" value="P:maturation of SSU-rRNA from tricistronic rRNA transcript (SSU-rRNA, 5.8S rRNA, LSU-rRNA)"/>
    <property type="evidence" value="ECO:0007669"/>
    <property type="project" value="TreeGrafter"/>
</dbReference>
<keyword evidence="2" id="KW-0808">Transferase</keyword>
<comment type="caution">
    <text evidence="2">The sequence shown here is derived from an EMBL/GenBank/DDBJ whole genome shotgun (WGS) entry which is preliminary data.</text>
</comment>
<protein>
    <submittedName>
        <fullName evidence="2">Serine/threonine-protein kinase smg1</fullName>
    </submittedName>
</protein>
<evidence type="ECO:0000256" key="1">
    <source>
        <dbReference type="SAM" id="MobiDB-lite"/>
    </source>
</evidence>
<proteinExistence type="predicted"/>
<keyword evidence="3" id="KW-1185">Reference proteome</keyword>
<dbReference type="PANTHER" id="PTHR13237">
    <property type="entry name" value="SOMETHING ABOUT SILENCING PROTEIN 10-RELATED"/>
    <property type="match status" value="1"/>
</dbReference>
<organism evidence="2 3">
    <name type="scientific">Rhizophlyctis rosea</name>
    <dbReference type="NCBI Taxonomy" id="64517"/>
    <lineage>
        <taxon>Eukaryota</taxon>
        <taxon>Fungi</taxon>
        <taxon>Fungi incertae sedis</taxon>
        <taxon>Chytridiomycota</taxon>
        <taxon>Chytridiomycota incertae sedis</taxon>
        <taxon>Chytridiomycetes</taxon>
        <taxon>Rhizophlyctidales</taxon>
        <taxon>Rhizophlyctidaceae</taxon>
        <taxon>Rhizophlyctis</taxon>
    </lineage>
</organism>
<sequence>MPKNLSAASIKNAVIPKGGSIQKKNLTNLFTGGVKSKTAKVAPLSAKKQEESGSHSGSEDDESDEINEDVSFSDDQSEDDNAAFDVEGFDEEDLDDEEDEEAAEVEGSNDTRAFDMSALPVELQQLIETDSAEFLNLLKDFKNKVSDMRGRLAPLLERIHSGDLPTSNGVSLLEVKVHSLLSYITNLGFYLMLKLHGHSISGHPVIHRLIELRIVLEKIKPLEAKLKYQIEKLVKAAAMEDHAGLVEGGAGGGVVDPLAFRPNPGAMMMEGGAEAEQTDTPAEKSGIYRPPKLAPKPYLDPSLTTTRTATGRLSQRALEKASRSRMLADLRTQFDSRPEELTAHGTGYAAAEMGASVEDEKWAERERYEEENMVRLSMTREDKKLARTLEKRGGLMRFQNEFDSLDTDFNSLRTLNRAVEESDTLQYGSGVHARASKTSEQLFSKKRKFADAGEMVKSFGRTTQSGGGVDDFGREVKRSKRREFRKGRK</sequence>
<reference evidence="2" key="1">
    <citation type="submission" date="2020-05" db="EMBL/GenBank/DDBJ databases">
        <title>Phylogenomic resolution of chytrid fungi.</title>
        <authorList>
            <person name="Stajich J.E."/>
            <person name="Amses K."/>
            <person name="Simmons R."/>
            <person name="Seto K."/>
            <person name="Myers J."/>
            <person name="Bonds A."/>
            <person name="Quandt C.A."/>
            <person name="Barry K."/>
            <person name="Liu P."/>
            <person name="Grigoriev I."/>
            <person name="Longcore J.E."/>
            <person name="James T.Y."/>
        </authorList>
    </citation>
    <scope>NUCLEOTIDE SEQUENCE</scope>
    <source>
        <strain evidence="2">JEL0318</strain>
    </source>
</reference>
<feature type="region of interest" description="Disordered" evidence="1">
    <location>
        <begin position="458"/>
        <end position="489"/>
    </location>
</feature>
<name>A0AAD5S4H1_9FUNG</name>
<dbReference type="InterPro" id="IPR007146">
    <property type="entry name" value="Sas10/Utp3/C1D"/>
</dbReference>
<evidence type="ECO:0000313" key="2">
    <source>
        <dbReference type="EMBL" id="KAJ3044575.1"/>
    </source>
</evidence>
<dbReference type="EMBL" id="JADGJD010001282">
    <property type="protein sequence ID" value="KAJ3044575.1"/>
    <property type="molecule type" value="Genomic_DNA"/>
</dbReference>
<dbReference type="GO" id="GO:0032040">
    <property type="term" value="C:small-subunit processome"/>
    <property type="evidence" value="ECO:0007669"/>
    <property type="project" value="TreeGrafter"/>
</dbReference>
<dbReference type="Proteomes" id="UP001212841">
    <property type="component" value="Unassembled WGS sequence"/>
</dbReference>
<feature type="region of interest" description="Disordered" evidence="1">
    <location>
        <begin position="1"/>
        <end position="111"/>
    </location>
</feature>
<evidence type="ECO:0000313" key="3">
    <source>
        <dbReference type="Proteomes" id="UP001212841"/>
    </source>
</evidence>
<dbReference type="PANTHER" id="PTHR13237:SF9">
    <property type="entry name" value="NEUROGUIDIN"/>
    <property type="match status" value="1"/>
</dbReference>
<feature type="compositionally biased region" description="Acidic residues" evidence="1">
    <location>
        <begin position="59"/>
        <end position="104"/>
    </location>
</feature>
<dbReference type="Pfam" id="PF04000">
    <property type="entry name" value="Sas10_Utp3"/>
    <property type="match status" value="1"/>
</dbReference>